<proteinExistence type="predicted"/>
<keyword evidence="1" id="KW-0812">Transmembrane</keyword>
<evidence type="ECO:0000313" key="2">
    <source>
        <dbReference type="EMBL" id="AFM15044.1"/>
    </source>
</evidence>
<dbReference type="eggNOG" id="ENOG5031TUC">
    <property type="taxonomic scope" value="Bacteria"/>
</dbReference>
<feature type="transmembrane region" description="Helical" evidence="1">
    <location>
        <begin position="21"/>
        <end position="43"/>
    </location>
</feature>
<name>I4BCN7_MYCCN</name>
<dbReference type="EMBL" id="CP003053">
    <property type="protein sequence ID" value="AFM15044.1"/>
    <property type="molecule type" value="Genomic_DNA"/>
</dbReference>
<dbReference type="STRING" id="710421.Mycch_0218"/>
<dbReference type="KEGG" id="mcb:Mycch_0218"/>
<dbReference type="OrthoDB" id="4743695at2"/>
<protein>
    <submittedName>
        <fullName evidence="2">Uncharacterized protein</fullName>
    </submittedName>
</protein>
<evidence type="ECO:0000313" key="3">
    <source>
        <dbReference type="Proteomes" id="UP000006057"/>
    </source>
</evidence>
<keyword evidence="3" id="KW-1185">Reference proteome</keyword>
<evidence type="ECO:0000256" key="1">
    <source>
        <dbReference type="SAM" id="Phobius"/>
    </source>
</evidence>
<keyword evidence="1" id="KW-0472">Membrane</keyword>
<dbReference type="RefSeq" id="WP_014813536.1">
    <property type="nucleotide sequence ID" value="NC_018027.1"/>
</dbReference>
<organism evidence="2 3">
    <name type="scientific">Mycolicibacterium chubuense (strain NBB4)</name>
    <name type="common">Mycobacterium chubuense</name>
    <dbReference type="NCBI Taxonomy" id="710421"/>
    <lineage>
        <taxon>Bacteria</taxon>
        <taxon>Bacillati</taxon>
        <taxon>Actinomycetota</taxon>
        <taxon>Actinomycetes</taxon>
        <taxon>Mycobacteriales</taxon>
        <taxon>Mycobacteriaceae</taxon>
        <taxon>Mycolicibacterium</taxon>
    </lineage>
</organism>
<accession>I4BCN7</accession>
<feature type="transmembrane region" description="Helical" evidence="1">
    <location>
        <begin position="63"/>
        <end position="81"/>
    </location>
</feature>
<dbReference type="Proteomes" id="UP000006057">
    <property type="component" value="Chromosome"/>
</dbReference>
<reference evidence="2 3" key="1">
    <citation type="submission" date="2012-06" db="EMBL/GenBank/DDBJ databases">
        <title>Complete sequence of chromosome of Mycobacterium chubuense NBB4.</title>
        <authorList>
            <consortium name="US DOE Joint Genome Institute"/>
            <person name="Lucas S."/>
            <person name="Han J."/>
            <person name="Lapidus A."/>
            <person name="Cheng J.-F."/>
            <person name="Goodwin L."/>
            <person name="Pitluck S."/>
            <person name="Peters L."/>
            <person name="Mikhailova N."/>
            <person name="Teshima H."/>
            <person name="Detter J.C."/>
            <person name="Han C."/>
            <person name="Tapia R."/>
            <person name="Land M."/>
            <person name="Hauser L."/>
            <person name="Kyrpides N."/>
            <person name="Ivanova N."/>
            <person name="Pagani I."/>
            <person name="Mattes T."/>
            <person name="Holmes A."/>
            <person name="Rutledge P."/>
            <person name="Paulsen I."/>
            <person name="Coleman N."/>
            <person name="Woyke T."/>
        </authorList>
    </citation>
    <scope>NUCLEOTIDE SEQUENCE [LARGE SCALE GENOMIC DNA]</scope>
    <source>
        <strain evidence="2 3">NBB4</strain>
    </source>
</reference>
<keyword evidence="1" id="KW-1133">Transmembrane helix</keyword>
<dbReference type="HOGENOM" id="CLU_2538916_0_0_11"/>
<dbReference type="AlphaFoldDB" id="I4BCN7"/>
<sequence length="87" mass="9499">MTTGIRTATRRLLSRRLSVADVIETALWLALPYVVAGLVWAFFNVGKVHHLETLLEAQFPAGGGMLAYLLVAVLWPVYVFVPSVCAA</sequence>
<gene>
    <name evidence="2" type="ordered locus">Mycch_0218</name>
</gene>